<proteinExistence type="predicted"/>
<dbReference type="AlphaFoldDB" id="A0A8J7ULP0"/>
<evidence type="ECO:0000259" key="2">
    <source>
        <dbReference type="Pfam" id="PF17930"/>
    </source>
</evidence>
<gene>
    <name evidence="3" type="primary">lpxI</name>
    <name evidence="3" type="ORF">J5Y06_20015</name>
</gene>
<reference evidence="3" key="1">
    <citation type="submission" date="2021-03" db="EMBL/GenBank/DDBJ databases">
        <title>Genome sequencing and assembly of Tianweitania sediminis.</title>
        <authorList>
            <person name="Chhetri G."/>
        </authorList>
    </citation>
    <scope>NUCLEOTIDE SEQUENCE</scope>
    <source>
        <strain evidence="3">Z8</strain>
    </source>
</reference>
<dbReference type="InterPro" id="IPR043167">
    <property type="entry name" value="LpxI_C_sf"/>
</dbReference>
<dbReference type="InterPro" id="IPR010415">
    <property type="entry name" value="LpxI_C"/>
</dbReference>
<keyword evidence="4" id="KW-1185">Reference proteome</keyword>
<evidence type="ECO:0000313" key="4">
    <source>
        <dbReference type="Proteomes" id="UP000666240"/>
    </source>
</evidence>
<feature type="domain" description="LpxI C-terminal" evidence="1">
    <location>
        <begin position="152"/>
        <end position="287"/>
    </location>
</feature>
<feature type="domain" description="LpxI N-terminal" evidence="2">
    <location>
        <begin position="16"/>
        <end position="148"/>
    </location>
</feature>
<dbReference type="InterPro" id="IPR053174">
    <property type="entry name" value="LpxI"/>
</dbReference>
<dbReference type="Proteomes" id="UP000666240">
    <property type="component" value="Unassembled WGS sequence"/>
</dbReference>
<accession>A0A8J7ULP0</accession>
<evidence type="ECO:0000259" key="1">
    <source>
        <dbReference type="Pfam" id="PF06230"/>
    </source>
</evidence>
<dbReference type="Pfam" id="PF06230">
    <property type="entry name" value="LpxI_C"/>
    <property type="match status" value="1"/>
</dbReference>
<dbReference type="PANTHER" id="PTHR39962:SF1">
    <property type="entry name" value="LPXI FAMILY PROTEIN"/>
    <property type="match status" value="1"/>
</dbReference>
<dbReference type="Gene3D" id="3.40.50.20">
    <property type="match status" value="1"/>
</dbReference>
<name>A0A8J7ULP0_9HYPH</name>
<dbReference type="EMBL" id="JAGIYY010000010">
    <property type="protein sequence ID" value="MBP0440939.1"/>
    <property type="molecule type" value="Genomic_DNA"/>
</dbReference>
<sequence>MASERRQVPLLPPDSRVGIIAGSGSLPVNVAQSLALAGHHPFIVIIEGEADRLSDLQAHQHVVLPLEAAAVAFDRMRKEGVTHAVLAGGIRRRPQLRKLRPTLRLITALPKVAWELTLGDDGLLRAVMRHIESTGIKLVGAQEIVPDLLAREGVMTRAAPEKADRRDIDAALQAALAIGRLDIGQAAIAVGGRVVALEGVEGTDGLLERMVALRSHGRLAGKGGGVLAKCTKPGQDLRADLPGIGVQTIRDAKRAGLRGIAVEANRAFVLDYADTIAAADDYGLFVVGVDVHA</sequence>
<dbReference type="Gene3D" id="3.40.140.80">
    <property type="match status" value="1"/>
</dbReference>
<dbReference type="EC" id="3.6.1.54" evidence="3"/>
<keyword evidence="3" id="KW-0378">Hydrolase</keyword>
<organism evidence="3 4">
    <name type="scientific">Tianweitania sediminis</name>
    <dbReference type="NCBI Taxonomy" id="1502156"/>
    <lineage>
        <taxon>Bacteria</taxon>
        <taxon>Pseudomonadati</taxon>
        <taxon>Pseudomonadota</taxon>
        <taxon>Alphaproteobacteria</taxon>
        <taxon>Hyphomicrobiales</taxon>
        <taxon>Phyllobacteriaceae</taxon>
        <taxon>Tianweitania</taxon>
    </lineage>
</organism>
<dbReference type="PANTHER" id="PTHR39962">
    <property type="entry name" value="BLL4848 PROTEIN"/>
    <property type="match status" value="1"/>
</dbReference>
<comment type="caution">
    <text evidence="3">The sequence shown here is derived from an EMBL/GenBank/DDBJ whole genome shotgun (WGS) entry which is preliminary data.</text>
</comment>
<dbReference type="GO" id="GO:0016787">
    <property type="term" value="F:hydrolase activity"/>
    <property type="evidence" value="ECO:0007669"/>
    <property type="project" value="UniProtKB-KW"/>
</dbReference>
<dbReference type="Pfam" id="PF17930">
    <property type="entry name" value="LpxI_N"/>
    <property type="match status" value="1"/>
</dbReference>
<evidence type="ECO:0000313" key="3">
    <source>
        <dbReference type="EMBL" id="MBP0440939.1"/>
    </source>
</evidence>
<dbReference type="InterPro" id="IPR041255">
    <property type="entry name" value="LpxI_N"/>
</dbReference>
<protein>
    <submittedName>
        <fullName evidence="3">UDP-2,3-diacylglucosamine diphosphatase LpxI</fullName>
        <ecNumber evidence="3">3.6.1.54</ecNumber>
    </submittedName>
</protein>